<protein>
    <submittedName>
        <fullName evidence="1">Uncharacterized protein</fullName>
    </submittedName>
</protein>
<dbReference type="EMBL" id="CM029040">
    <property type="protein sequence ID" value="KAG2636539.1"/>
    <property type="molecule type" value="Genomic_DNA"/>
</dbReference>
<sequence length="218" mass="23550">MMRQRRFQDVGFYGKFRWRQGKGTAGFTKEAIASGTGGIVAAHVSCRTVLADVVKALEGSIPFYSFESADGLYVATGFVIVPLPVEFDEFTLLEATSCASTTKDGAEEAAASALIQAASRDFGVVVTNSNFSDVEDLQKKNEKLLRHNMLLKSGWAQTINHVKILQKTLEHITLDAVGGSSRKSIGILAHGAAVWAEESVWMATAAVEELSSELMDET</sequence>
<evidence type="ECO:0000313" key="2">
    <source>
        <dbReference type="Proteomes" id="UP000823388"/>
    </source>
</evidence>
<reference evidence="1" key="1">
    <citation type="submission" date="2020-05" db="EMBL/GenBank/DDBJ databases">
        <title>WGS assembly of Panicum virgatum.</title>
        <authorList>
            <person name="Lovell J.T."/>
            <person name="Jenkins J."/>
            <person name="Shu S."/>
            <person name="Juenger T.E."/>
            <person name="Schmutz J."/>
        </authorList>
    </citation>
    <scope>NUCLEOTIDE SEQUENCE</scope>
    <source>
        <strain evidence="1">AP13</strain>
    </source>
</reference>
<gene>
    <name evidence="1" type="ORF">PVAP13_2NG456500</name>
</gene>
<evidence type="ECO:0000313" key="1">
    <source>
        <dbReference type="EMBL" id="KAG2636539.1"/>
    </source>
</evidence>
<comment type="caution">
    <text evidence="1">The sequence shown here is derived from an EMBL/GenBank/DDBJ whole genome shotgun (WGS) entry which is preliminary data.</text>
</comment>
<name>A0A8T0VYW7_PANVG</name>
<proteinExistence type="predicted"/>
<keyword evidence="2" id="KW-1185">Reference proteome</keyword>
<organism evidence="1 2">
    <name type="scientific">Panicum virgatum</name>
    <name type="common">Blackwell switchgrass</name>
    <dbReference type="NCBI Taxonomy" id="38727"/>
    <lineage>
        <taxon>Eukaryota</taxon>
        <taxon>Viridiplantae</taxon>
        <taxon>Streptophyta</taxon>
        <taxon>Embryophyta</taxon>
        <taxon>Tracheophyta</taxon>
        <taxon>Spermatophyta</taxon>
        <taxon>Magnoliopsida</taxon>
        <taxon>Liliopsida</taxon>
        <taxon>Poales</taxon>
        <taxon>Poaceae</taxon>
        <taxon>PACMAD clade</taxon>
        <taxon>Panicoideae</taxon>
        <taxon>Panicodae</taxon>
        <taxon>Paniceae</taxon>
        <taxon>Panicinae</taxon>
        <taxon>Panicum</taxon>
        <taxon>Panicum sect. Hiantes</taxon>
    </lineage>
</organism>
<dbReference type="AlphaFoldDB" id="A0A8T0VYW7"/>
<dbReference type="Proteomes" id="UP000823388">
    <property type="component" value="Chromosome 2N"/>
</dbReference>
<accession>A0A8T0VYW7</accession>